<dbReference type="Pfam" id="PF01522">
    <property type="entry name" value="Polysacc_deac_1"/>
    <property type="match status" value="1"/>
</dbReference>
<comment type="caution">
    <text evidence="4">The sequence shown here is derived from an EMBL/GenBank/DDBJ whole genome shotgun (WGS) entry which is preliminary data.</text>
</comment>
<name>A0A645C3A5_9ZZZZ</name>
<feature type="domain" description="NodB homology" evidence="3">
    <location>
        <begin position="116"/>
        <end position="306"/>
    </location>
</feature>
<keyword evidence="1" id="KW-0479">Metal-binding</keyword>
<dbReference type="GO" id="GO:0016020">
    <property type="term" value="C:membrane"/>
    <property type="evidence" value="ECO:0007669"/>
    <property type="project" value="TreeGrafter"/>
</dbReference>
<reference evidence="4" key="1">
    <citation type="submission" date="2019-08" db="EMBL/GenBank/DDBJ databases">
        <authorList>
            <person name="Kucharzyk K."/>
            <person name="Murdoch R.W."/>
            <person name="Higgins S."/>
            <person name="Loffler F."/>
        </authorList>
    </citation>
    <scope>NUCLEOTIDE SEQUENCE</scope>
</reference>
<keyword evidence="2" id="KW-0378">Hydrolase</keyword>
<dbReference type="GO" id="GO:0046872">
    <property type="term" value="F:metal ion binding"/>
    <property type="evidence" value="ECO:0007669"/>
    <property type="project" value="UniProtKB-KW"/>
</dbReference>
<dbReference type="InterPro" id="IPR050248">
    <property type="entry name" value="Polysacc_deacetylase_ArnD"/>
</dbReference>
<dbReference type="InterPro" id="IPR002509">
    <property type="entry name" value="NODB_dom"/>
</dbReference>
<sequence>MFCLDTSSGTIPSLKALFKYEKFAETLYPYIKSQISGNSAFSGLYDSEKLASFCETKSEIKYFHRNAAGATLFFDDSTFAGEGKTLKLFISNSVLDTAGKPGGTDNYNPVVDNNEKVIALSFDDGPNPLQTPRLLDMIERYGIKVTFFQIGEQIGSKDGKVFPESKKILERQISLGCEIGNHSYTHANFNNITDAEAKKELELTSSLITSACGEYPILFRPPGGNIKNKKSLCTELGYFIINWAVDTEDWKLKKLATEEATAQILQTVKSNAKSGRIILMHDLYKNSVDAAEHVIEYLLSEGYRFVTISELCDLRNKTPDGQVIFNRSSLA</sequence>
<dbReference type="PANTHER" id="PTHR10587">
    <property type="entry name" value="GLYCOSYL TRANSFERASE-RELATED"/>
    <property type="match status" value="1"/>
</dbReference>
<dbReference type="GO" id="GO:0016810">
    <property type="term" value="F:hydrolase activity, acting on carbon-nitrogen (but not peptide) bonds"/>
    <property type="evidence" value="ECO:0007669"/>
    <property type="project" value="InterPro"/>
</dbReference>
<protein>
    <recommendedName>
        <fullName evidence="3">NodB homology domain-containing protein</fullName>
    </recommendedName>
</protein>
<dbReference type="GO" id="GO:0005975">
    <property type="term" value="P:carbohydrate metabolic process"/>
    <property type="evidence" value="ECO:0007669"/>
    <property type="project" value="InterPro"/>
</dbReference>
<dbReference type="InterPro" id="IPR011330">
    <property type="entry name" value="Glyco_hydro/deAcase_b/a-brl"/>
</dbReference>
<evidence type="ECO:0000313" key="4">
    <source>
        <dbReference type="EMBL" id="MPM72142.1"/>
    </source>
</evidence>
<dbReference type="EMBL" id="VSSQ01024554">
    <property type="protein sequence ID" value="MPM72142.1"/>
    <property type="molecule type" value="Genomic_DNA"/>
</dbReference>
<evidence type="ECO:0000256" key="2">
    <source>
        <dbReference type="ARBA" id="ARBA00022801"/>
    </source>
</evidence>
<dbReference type="PANTHER" id="PTHR10587:SF133">
    <property type="entry name" value="CHITIN DEACETYLASE 1-RELATED"/>
    <property type="match status" value="1"/>
</dbReference>
<dbReference type="Gene3D" id="3.20.20.370">
    <property type="entry name" value="Glycoside hydrolase/deacetylase"/>
    <property type="match status" value="1"/>
</dbReference>
<proteinExistence type="predicted"/>
<dbReference type="SUPFAM" id="SSF88713">
    <property type="entry name" value="Glycoside hydrolase/deacetylase"/>
    <property type="match status" value="1"/>
</dbReference>
<organism evidence="4">
    <name type="scientific">bioreactor metagenome</name>
    <dbReference type="NCBI Taxonomy" id="1076179"/>
    <lineage>
        <taxon>unclassified sequences</taxon>
        <taxon>metagenomes</taxon>
        <taxon>ecological metagenomes</taxon>
    </lineage>
</organism>
<accession>A0A645C3A5</accession>
<gene>
    <name evidence="4" type="ORF">SDC9_119115</name>
</gene>
<evidence type="ECO:0000259" key="3">
    <source>
        <dbReference type="PROSITE" id="PS51677"/>
    </source>
</evidence>
<dbReference type="PROSITE" id="PS51677">
    <property type="entry name" value="NODB"/>
    <property type="match status" value="1"/>
</dbReference>
<evidence type="ECO:0000256" key="1">
    <source>
        <dbReference type="ARBA" id="ARBA00022723"/>
    </source>
</evidence>
<dbReference type="AlphaFoldDB" id="A0A645C3A5"/>